<dbReference type="STRING" id="879212.DespoDRAFT_01898"/>
<gene>
    <name evidence="2" type="ORF">DespoDRAFT_01898</name>
</gene>
<accession>I5B2U1</accession>
<feature type="transmembrane region" description="Helical" evidence="1">
    <location>
        <begin position="278"/>
        <end position="306"/>
    </location>
</feature>
<sequence>METVACQLCNSRKYTVQFSAYDYITNEAHVLVRCDNCNFSYVNPQPTVDQLQKYYPESYYGDDQFLYEKIDNFIRFKKIKELFPDTTGTILDIGCGKGLLLKALEDINWKVHGIELSETSALYAKKKLNIKIATQMLDTCNFPSNHFDLVTMFHSLEHMKEPKKILKEIHRVLSDDGILLIEVPKFDSLFSKLFKEKWFHLDLPRHLYHFENFSIKKILKDSGFQIIDHKNFAFFYDIFGNIQSCYNFICSKVNLFNDFNTKRLTIKSIKKFRHRNRIYLDLLFCHLTFPVFFLVMLLLSIVLSLFNQGGTLIILAQKHPTI</sequence>
<evidence type="ECO:0000313" key="3">
    <source>
        <dbReference type="Proteomes" id="UP000005778"/>
    </source>
</evidence>
<keyword evidence="3" id="KW-1185">Reference proteome</keyword>
<dbReference type="RefSeq" id="WP_004073114.1">
    <property type="nucleotide sequence ID" value="NZ_CM001488.1"/>
</dbReference>
<reference evidence="2 3" key="2">
    <citation type="submission" date="2012-02" db="EMBL/GenBank/DDBJ databases">
        <title>Improved High-Quality Draft sequence of Desulfobacter postgatei 2ac9.</title>
        <authorList>
            <consortium name="US DOE Joint Genome Institute"/>
            <person name="Lucas S."/>
            <person name="Han J."/>
            <person name="Lapidus A."/>
            <person name="Cheng J.-F."/>
            <person name="Goodwin L."/>
            <person name="Pitluck S."/>
            <person name="Peters L."/>
            <person name="Ovchinnikova G."/>
            <person name="Held B."/>
            <person name="Detter J.C."/>
            <person name="Han C."/>
            <person name="Tapia R."/>
            <person name="Land M."/>
            <person name="Hauser L."/>
            <person name="Kyrpides N."/>
            <person name="Ivanova N."/>
            <person name="Pagani I."/>
            <person name="Orellana R."/>
            <person name="Lovley D."/>
            <person name="Woyke T."/>
        </authorList>
    </citation>
    <scope>NUCLEOTIDE SEQUENCE [LARGE SCALE GENOMIC DNA]</scope>
    <source>
        <strain evidence="2 3">2ac9</strain>
    </source>
</reference>
<keyword evidence="2" id="KW-0489">Methyltransferase</keyword>
<dbReference type="CDD" id="cd02440">
    <property type="entry name" value="AdoMet_MTases"/>
    <property type="match status" value="1"/>
</dbReference>
<dbReference type="GO" id="GO:0008168">
    <property type="term" value="F:methyltransferase activity"/>
    <property type="evidence" value="ECO:0007669"/>
    <property type="project" value="UniProtKB-KW"/>
</dbReference>
<dbReference type="HOGENOM" id="CLU_068669_0_1_7"/>
<keyword evidence="2" id="KW-0830">Ubiquinone</keyword>
<dbReference type="Gene3D" id="3.40.50.150">
    <property type="entry name" value="Vaccinia Virus protein VP39"/>
    <property type="match status" value="1"/>
</dbReference>
<proteinExistence type="predicted"/>
<protein>
    <submittedName>
        <fullName evidence="2">Methylase involved in ubiquinone/menaquinone biosynthesis</fullName>
    </submittedName>
</protein>
<keyword evidence="1" id="KW-0812">Transmembrane</keyword>
<evidence type="ECO:0000256" key="1">
    <source>
        <dbReference type="SAM" id="Phobius"/>
    </source>
</evidence>
<dbReference type="EMBL" id="CM001488">
    <property type="protein sequence ID" value="EIM63804.1"/>
    <property type="molecule type" value="Genomic_DNA"/>
</dbReference>
<dbReference type="InterPro" id="IPR029063">
    <property type="entry name" value="SAM-dependent_MTases_sf"/>
</dbReference>
<keyword evidence="2" id="KW-0808">Transferase</keyword>
<dbReference type="SUPFAM" id="SSF53335">
    <property type="entry name" value="S-adenosyl-L-methionine-dependent methyltransferases"/>
    <property type="match status" value="1"/>
</dbReference>
<dbReference type="PANTHER" id="PTHR43861:SF6">
    <property type="entry name" value="METHYLTRANSFERASE TYPE 11"/>
    <property type="match status" value="1"/>
</dbReference>
<dbReference type="GO" id="GO:0032259">
    <property type="term" value="P:methylation"/>
    <property type="evidence" value="ECO:0007669"/>
    <property type="project" value="UniProtKB-KW"/>
</dbReference>
<dbReference type="OrthoDB" id="5292242at2"/>
<dbReference type="AlphaFoldDB" id="I5B2U1"/>
<name>I5B2U1_9BACT</name>
<dbReference type="Pfam" id="PF13489">
    <property type="entry name" value="Methyltransf_23"/>
    <property type="match status" value="1"/>
</dbReference>
<keyword evidence="1" id="KW-1133">Transmembrane helix</keyword>
<keyword evidence="1" id="KW-0472">Membrane</keyword>
<evidence type="ECO:0000313" key="2">
    <source>
        <dbReference type="EMBL" id="EIM63804.1"/>
    </source>
</evidence>
<organism evidence="2 3">
    <name type="scientific">Desulfobacter postgatei 2ac9</name>
    <dbReference type="NCBI Taxonomy" id="879212"/>
    <lineage>
        <taxon>Bacteria</taxon>
        <taxon>Pseudomonadati</taxon>
        <taxon>Thermodesulfobacteriota</taxon>
        <taxon>Desulfobacteria</taxon>
        <taxon>Desulfobacterales</taxon>
        <taxon>Desulfobacteraceae</taxon>
        <taxon>Desulfobacter</taxon>
    </lineage>
</organism>
<dbReference type="Proteomes" id="UP000005778">
    <property type="component" value="Chromosome"/>
</dbReference>
<dbReference type="PANTHER" id="PTHR43861">
    <property type="entry name" value="TRANS-ACONITATE 2-METHYLTRANSFERASE-RELATED"/>
    <property type="match status" value="1"/>
</dbReference>
<dbReference type="eggNOG" id="COG2226">
    <property type="taxonomic scope" value="Bacteria"/>
</dbReference>
<reference evidence="2 3" key="1">
    <citation type="submission" date="2011-09" db="EMBL/GenBank/DDBJ databases">
        <authorList>
            <consortium name="US DOE Joint Genome Institute (JGI-PGF)"/>
            <person name="Lucas S."/>
            <person name="Han J."/>
            <person name="Lapidus A."/>
            <person name="Cheng J.-F."/>
            <person name="Goodwin L."/>
            <person name="Pitluck S."/>
            <person name="Peters L."/>
            <person name="Land M.L."/>
            <person name="Hauser L."/>
            <person name="Orellana R."/>
            <person name="Lovley D."/>
            <person name="Woyke T.J."/>
        </authorList>
    </citation>
    <scope>NUCLEOTIDE SEQUENCE [LARGE SCALE GENOMIC DNA]</scope>
    <source>
        <strain evidence="2 3">2ac9</strain>
    </source>
</reference>